<dbReference type="Gene3D" id="3.30.710.10">
    <property type="entry name" value="Potassium Channel Kv1.1, Chain A"/>
    <property type="match status" value="1"/>
</dbReference>
<dbReference type="PROSITE" id="PS50097">
    <property type="entry name" value="BTB"/>
    <property type="match status" value="1"/>
</dbReference>
<keyword evidence="2" id="KW-0677">Repeat</keyword>
<dbReference type="Proteomes" id="UP001626550">
    <property type="component" value="Unassembled WGS sequence"/>
</dbReference>
<dbReference type="CDD" id="cd18186">
    <property type="entry name" value="BTB_POZ_ZBTB_KLHL-like"/>
    <property type="match status" value="1"/>
</dbReference>
<comment type="caution">
    <text evidence="4">The sequence shown here is derived from an EMBL/GenBank/DDBJ whole genome shotgun (WGS) entry which is preliminary data.</text>
</comment>
<organism evidence="4 5">
    <name type="scientific">Cichlidogyrus casuarinus</name>
    <dbReference type="NCBI Taxonomy" id="1844966"/>
    <lineage>
        <taxon>Eukaryota</taxon>
        <taxon>Metazoa</taxon>
        <taxon>Spiralia</taxon>
        <taxon>Lophotrochozoa</taxon>
        <taxon>Platyhelminthes</taxon>
        <taxon>Monogenea</taxon>
        <taxon>Monopisthocotylea</taxon>
        <taxon>Dactylogyridea</taxon>
        <taxon>Ancyrocephalidae</taxon>
        <taxon>Cichlidogyrus</taxon>
    </lineage>
</organism>
<dbReference type="Pfam" id="PF00651">
    <property type="entry name" value="BTB"/>
    <property type="match status" value="1"/>
</dbReference>
<dbReference type="SUPFAM" id="SSF54695">
    <property type="entry name" value="POZ domain"/>
    <property type="match status" value="1"/>
</dbReference>
<keyword evidence="1" id="KW-0880">Kelch repeat</keyword>
<dbReference type="SMART" id="SM00225">
    <property type="entry name" value="BTB"/>
    <property type="match status" value="1"/>
</dbReference>
<accession>A0ABD2PYH8</accession>
<evidence type="ECO:0000313" key="4">
    <source>
        <dbReference type="EMBL" id="KAL3312235.1"/>
    </source>
</evidence>
<evidence type="ECO:0000313" key="5">
    <source>
        <dbReference type="Proteomes" id="UP001626550"/>
    </source>
</evidence>
<evidence type="ECO:0000256" key="1">
    <source>
        <dbReference type="ARBA" id="ARBA00022441"/>
    </source>
</evidence>
<name>A0ABD2PYH8_9PLAT</name>
<dbReference type="InterPro" id="IPR000210">
    <property type="entry name" value="BTB/POZ_dom"/>
</dbReference>
<dbReference type="InterPro" id="IPR015915">
    <property type="entry name" value="Kelch-typ_b-propeller"/>
</dbReference>
<proteinExistence type="predicted"/>
<dbReference type="Pfam" id="PF07707">
    <property type="entry name" value="BACK"/>
    <property type="match status" value="1"/>
</dbReference>
<evidence type="ECO:0000256" key="2">
    <source>
        <dbReference type="ARBA" id="ARBA00022737"/>
    </source>
</evidence>
<feature type="domain" description="BTB" evidence="3">
    <location>
        <begin position="27"/>
        <end position="102"/>
    </location>
</feature>
<protein>
    <recommendedName>
        <fullName evidence="3">BTB domain-containing protein</fullName>
    </recommendedName>
</protein>
<dbReference type="PANTHER" id="PTHR45632:SF3">
    <property type="entry name" value="KELCH-LIKE PROTEIN 32"/>
    <property type="match status" value="1"/>
</dbReference>
<dbReference type="AlphaFoldDB" id="A0ABD2PYH8"/>
<evidence type="ECO:0000259" key="3">
    <source>
        <dbReference type="PROSITE" id="PS50097"/>
    </source>
</evidence>
<reference evidence="4 5" key="1">
    <citation type="submission" date="2024-11" db="EMBL/GenBank/DDBJ databases">
        <title>Adaptive evolution of stress response genes in parasites aligns with host niche diversity.</title>
        <authorList>
            <person name="Hahn C."/>
            <person name="Resl P."/>
        </authorList>
    </citation>
    <scope>NUCLEOTIDE SEQUENCE [LARGE SCALE GENOMIC DNA]</scope>
    <source>
        <strain evidence="4">EGGRZ-B1_66</strain>
        <tissue evidence="4">Body</tissue>
    </source>
</reference>
<dbReference type="PANTHER" id="PTHR45632">
    <property type="entry name" value="LD33804P"/>
    <property type="match status" value="1"/>
</dbReference>
<dbReference type="Gene3D" id="2.120.10.80">
    <property type="entry name" value="Kelch-type beta propeller"/>
    <property type="match status" value="1"/>
</dbReference>
<dbReference type="SMART" id="SM00612">
    <property type="entry name" value="Kelch"/>
    <property type="match status" value="3"/>
</dbReference>
<dbReference type="EMBL" id="JBJKFK010001788">
    <property type="protein sequence ID" value="KAL3312235.1"/>
    <property type="molecule type" value="Genomic_DNA"/>
</dbReference>
<dbReference type="InterPro" id="IPR011333">
    <property type="entry name" value="SKP1/BTB/POZ_sf"/>
</dbReference>
<dbReference type="InterPro" id="IPR006652">
    <property type="entry name" value="Kelch_1"/>
</dbReference>
<gene>
    <name evidence="4" type="ORF">Ciccas_009176</name>
</gene>
<dbReference type="InterPro" id="IPR011705">
    <property type="entry name" value="BACK"/>
</dbReference>
<keyword evidence="5" id="KW-1185">Reference proteome</keyword>
<sequence>MAYQSNSKQLQRLFKKFKKYNQDGRFTDVTISVPDTYGSEKMIEYKSHKIILASFSTYFRSELTTILNNGAKVESCRIKGISNEGFGPIFEFLYSNTLPYDGKKLAALLQVTDYLDIDMARINYTSFIRRYSMPLSQAIAFFEIASSTSTNCLMEKFSDQILQNFSTCLQLYRRELLDMQLRNILPLIERDENDASEADLLIFALEYLDQRSLESSEREKLFKAVRLNSIPANQFQSIIKDHKLSNELNKLYQESHHQPRDGNYNYIAYIDKNSRDCIYIYDSSSNVLHHLSEASDRPISHLKEICMGINEATRHFHSLELRNGNLACVVGYDKTQNRLPCFFRYENKIWHQQYRLQIELDAYVQVGFRILNFGGYDPNRSTDLKGCAIYGDGPWKLIPSLTEKRSEHALIFNEGAAYALGGQNDIHVLNTCESIQVDPLANCWDSIAPMNHARQGHKAAFLMGKIYVVGGYETRRSENPSNKLVLSNEFYDILTNTWTDFAPASSHLHCLALNACNGRLYALLSPDSGFTRCNMEIHVYNPQAYTWQMLLRTTLDRPVFIKYSCIFSKSDIAKI</sequence>
<dbReference type="SUPFAM" id="SSF117281">
    <property type="entry name" value="Kelch motif"/>
    <property type="match status" value="1"/>
</dbReference>